<proteinExistence type="predicted"/>
<protein>
    <submittedName>
        <fullName evidence="1">Uncharacterized protein</fullName>
    </submittedName>
</protein>
<dbReference type="EMBL" id="CP002278">
    <property type="protein sequence ID" value="ADP76820.1"/>
    <property type="molecule type" value="Genomic_DNA"/>
</dbReference>
<accession>E3GWK6</accession>
<dbReference type="Proteomes" id="UP000002315">
    <property type="component" value="Chromosome"/>
</dbReference>
<dbReference type="HOGENOM" id="CLU_140791_0_0_2"/>
<keyword evidence="2" id="KW-1185">Reference proteome</keyword>
<dbReference type="KEGG" id="mfv:Mfer_0015"/>
<dbReference type="OrthoDB" id="80177at2157"/>
<dbReference type="AlphaFoldDB" id="E3GWK6"/>
<gene>
    <name evidence="1" type="ordered locus">Mfer_0015</name>
</gene>
<name>E3GWK6_METFV</name>
<organism evidence="1 2">
    <name type="scientific">Methanothermus fervidus (strain ATCC 43054 / DSM 2088 / JCM 10308 / V24 S)</name>
    <dbReference type="NCBI Taxonomy" id="523846"/>
    <lineage>
        <taxon>Archaea</taxon>
        <taxon>Methanobacteriati</taxon>
        <taxon>Methanobacteriota</taxon>
        <taxon>Methanomada group</taxon>
        <taxon>Methanobacteria</taxon>
        <taxon>Methanobacteriales</taxon>
        <taxon>Methanothermaceae</taxon>
        <taxon>Methanothermus</taxon>
    </lineage>
</organism>
<dbReference type="STRING" id="523846.Mfer_0015"/>
<reference evidence="1 2" key="1">
    <citation type="journal article" date="2010" name="Stand. Genomic Sci.">
        <title>Complete genome sequence of Methanothermus fervidus type strain (V24S).</title>
        <authorList>
            <person name="Anderson I."/>
            <person name="Djao O.D."/>
            <person name="Misra M."/>
            <person name="Chertkov O."/>
            <person name="Nolan M."/>
            <person name="Lucas S."/>
            <person name="Lapidus A."/>
            <person name="Del Rio T.G."/>
            <person name="Tice H."/>
            <person name="Cheng J.F."/>
            <person name="Tapia R."/>
            <person name="Han C."/>
            <person name="Goodwin L."/>
            <person name="Pitluck S."/>
            <person name="Liolios K."/>
            <person name="Ivanova N."/>
            <person name="Mavromatis K."/>
            <person name="Mikhailova N."/>
            <person name="Pati A."/>
            <person name="Brambilla E."/>
            <person name="Chen A."/>
            <person name="Palaniappan K."/>
            <person name="Land M."/>
            <person name="Hauser L."/>
            <person name="Chang Y.J."/>
            <person name="Jeffries C.D."/>
            <person name="Sikorski J."/>
            <person name="Spring S."/>
            <person name="Rohde M."/>
            <person name="Eichinger K."/>
            <person name="Huber H."/>
            <person name="Wirth R."/>
            <person name="Goker M."/>
            <person name="Detter J.C."/>
            <person name="Woyke T."/>
            <person name="Bristow J."/>
            <person name="Eisen J.A."/>
            <person name="Markowitz V."/>
            <person name="Hugenholtz P."/>
            <person name="Klenk H.P."/>
            <person name="Kyrpides N.C."/>
        </authorList>
    </citation>
    <scope>NUCLEOTIDE SEQUENCE [LARGE SCALE GENOMIC DNA]</scope>
    <source>
        <strain evidence="2">ATCC 43054 / DSM 2088 / JCM 10308 / V24 S</strain>
    </source>
</reference>
<sequence>MKFKLGYSEILFLEGRDGIVGIARPTSKRIYMALPNNEEVVIYPSKEYLIVFSVFENSEKGKRSIKCMYHLINELKSPLIVLPPNHPISKRLKMVVSINPQIRLNCNITPGTHPKQDLLCSTEELSGITIIGNENGEVEIRGNLNSVKIKKDKL</sequence>
<evidence type="ECO:0000313" key="1">
    <source>
        <dbReference type="EMBL" id="ADP76820.1"/>
    </source>
</evidence>
<evidence type="ECO:0000313" key="2">
    <source>
        <dbReference type="Proteomes" id="UP000002315"/>
    </source>
</evidence>